<keyword evidence="1 7" id="KW-0808">Transferase</keyword>
<dbReference type="PANTHER" id="PTHR11735">
    <property type="entry name" value="TRNA N6-ADENOSINE THREONYLCARBAMOYLTRANSFERASE"/>
    <property type="match status" value="1"/>
</dbReference>
<keyword evidence="5 7" id="KW-0012">Acyltransferase</keyword>
<dbReference type="InterPro" id="IPR000905">
    <property type="entry name" value="Gcp-like_dom"/>
</dbReference>
<name>A0ABQ4ST21_9HYPH</name>
<keyword evidence="4 7" id="KW-0408">Iron</keyword>
<dbReference type="Proteomes" id="UP001055102">
    <property type="component" value="Unassembled WGS sequence"/>
</dbReference>
<comment type="subcellular location">
    <subcellularLocation>
        <location evidence="7">Cytoplasm</location>
    </subcellularLocation>
</comment>
<keyword evidence="2 7" id="KW-0819">tRNA processing</keyword>
<keyword evidence="10" id="KW-1185">Reference proteome</keyword>
<evidence type="ECO:0000256" key="1">
    <source>
        <dbReference type="ARBA" id="ARBA00022679"/>
    </source>
</evidence>
<feature type="binding site" evidence="7">
    <location>
        <position position="186"/>
    </location>
    <ligand>
        <name>substrate</name>
    </ligand>
</feature>
<proteinExistence type="inferred from homology"/>
<dbReference type="SUPFAM" id="SSF53067">
    <property type="entry name" value="Actin-like ATPase domain"/>
    <property type="match status" value="2"/>
</dbReference>
<sequence length="364" mass="37580">MPALCSPNKATRRMNVLGIETTCDETAAAIVAPAEGEGETRGIVRANEVLSQIAEHAAYGGVVPEIAARAHVEVLDRLIARALDRAGLRLAELDGIAVAAGPGLIGGVLVGLVTAKTLALVARKPLLAVNHLEAHALTARLTDGLAFPYLLLLASGGHTQLVAVKGVGDYVRLGSTIDDAIGEAFDKVAKLLGLAYPGGPEVERMAEAGDPERFALPRPMLGRKRADFSLSGLKTALRIEAERIAPLAERDVADLCAGFQAAVVDVVVDRVRVALRDFANVAGHPTALVAAGGVAANGALRRALAAQAGEAGLAFVAPPLNLCGDNGAMIAWAGIERLRLGLTDDLTAPARARWPFAAELKAAG</sequence>
<feature type="binding site" evidence="7">
    <location>
        <position position="131"/>
    </location>
    <ligand>
        <name>Fe cation</name>
        <dbReference type="ChEBI" id="CHEBI:24875"/>
    </ligand>
</feature>
<comment type="similarity">
    <text evidence="7">Belongs to the KAE1 / TsaD family.</text>
</comment>
<accession>A0ABQ4ST21</accession>
<evidence type="ECO:0000313" key="10">
    <source>
        <dbReference type="Proteomes" id="UP001055102"/>
    </source>
</evidence>
<dbReference type="EMBL" id="BPQR01000004">
    <property type="protein sequence ID" value="GJE04973.1"/>
    <property type="molecule type" value="Genomic_DNA"/>
</dbReference>
<feature type="binding site" evidence="7">
    <location>
        <position position="199"/>
    </location>
    <ligand>
        <name>substrate</name>
    </ligand>
</feature>
<feature type="binding site" evidence="7">
    <location>
        <position position="297"/>
    </location>
    <ligand>
        <name>substrate</name>
    </ligand>
</feature>
<organism evidence="9 10">
    <name type="scientific">Methylobacterium jeotgali</name>
    <dbReference type="NCBI Taxonomy" id="381630"/>
    <lineage>
        <taxon>Bacteria</taxon>
        <taxon>Pseudomonadati</taxon>
        <taxon>Pseudomonadota</taxon>
        <taxon>Alphaproteobacteria</taxon>
        <taxon>Hyphomicrobiales</taxon>
        <taxon>Methylobacteriaceae</taxon>
        <taxon>Methylobacterium</taxon>
    </lineage>
</organism>
<comment type="catalytic activity">
    <reaction evidence="6 7">
        <text>L-threonylcarbamoyladenylate + adenosine(37) in tRNA = N(6)-L-threonylcarbamoyladenosine(37) in tRNA + AMP + H(+)</text>
        <dbReference type="Rhea" id="RHEA:37059"/>
        <dbReference type="Rhea" id="RHEA-COMP:10162"/>
        <dbReference type="Rhea" id="RHEA-COMP:10163"/>
        <dbReference type="ChEBI" id="CHEBI:15378"/>
        <dbReference type="ChEBI" id="CHEBI:73682"/>
        <dbReference type="ChEBI" id="CHEBI:74411"/>
        <dbReference type="ChEBI" id="CHEBI:74418"/>
        <dbReference type="ChEBI" id="CHEBI:456215"/>
        <dbReference type="EC" id="2.3.1.234"/>
    </reaction>
</comment>
<dbReference type="PRINTS" id="PR00789">
    <property type="entry name" value="OSIALOPTASE"/>
</dbReference>
<comment type="function">
    <text evidence="7">Required for the formation of a threonylcarbamoyl group on adenosine at position 37 (t(6)A37) in tRNAs that read codons beginning with adenine. Is involved in the transfer of the threonylcarbamoyl moiety of threonylcarbamoyl-AMP (TC-AMP) to the N6 group of A37, together with TsaE and TsaB. TsaD likely plays a direct catalytic role in this reaction.</text>
</comment>
<evidence type="ECO:0000256" key="7">
    <source>
        <dbReference type="HAMAP-Rule" id="MF_01445"/>
    </source>
</evidence>
<comment type="cofactor">
    <cofactor evidence="7">
        <name>Fe(2+)</name>
        <dbReference type="ChEBI" id="CHEBI:29033"/>
    </cofactor>
    <text evidence="7">Binds 1 Fe(2+) ion per subunit.</text>
</comment>
<dbReference type="InterPro" id="IPR017861">
    <property type="entry name" value="KAE1/TsaD"/>
</dbReference>
<dbReference type="InterPro" id="IPR043129">
    <property type="entry name" value="ATPase_NBD"/>
</dbReference>
<dbReference type="Pfam" id="PF00814">
    <property type="entry name" value="TsaD"/>
    <property type="match status" value="1"/>
</dbReference>
<feature type="domain" description="Gcp-like" evidence="8">
    <location>
        <begin position="44"/>
        <end position="332"/>
    </location>
</feature>
<feature type="binding site" evidence="7">
    <location>
        <position position="203"/>
    </location>
    <ligand>
        <name>substrate</name>
    </ligand>
</feature>
<reference evidence="9" key="1">
    <citation type="journal article" date="2021" name="Front. Microbiol.">
        <title>Comprehensive Comparative Genomics and Phenotyping of Methylobacterium Species.</title>
        <authorList>
            <person name="Alessa O."/>
            <person name="Ogura Y."/>
            <person name="Fujitani Y."/>
            <person name="Takami H."/>
            <person name="Hayashi T."/>
            <person name="Sahin N."/>
            <person name="Tani A."/>
        </authorList>
    </citation>
    <scope>NUCLEOTIDE SEQUENCE</scope>
    <source>
        <strain evidence="9">LMG 23639</strain>
    </source>
</reference>
<evidence type="ECO:0000256" key="4">
    <source>
        <dbReference type="ARBA" id="ARBA00023004"/>
    </source>
</evidence>
<comment type="caution">
    <text evidence="9">The sequence shown here is derived from an EMBL/GenBank/DDBJ whole genome shotgun (WGS) entry which is preliminary data.</text>
</comment>
<protein>
    <recommendedName>
        <fullName evidence="7">tRNA N6-adenosine threonylcarbamoyltransferase</fullName>
        <ecNumber evidence="7">2.3.1.234</ecNumber>
    </recommendedName>
    <alternativeName>
        <fullName evidence="7">N6-L-threonylcarbamoyladenine synthase</fullName>
        <shortName evidence="7">t(6)A synthase</shortName>
    </alternativeName>
    <alternativeName>
        <fullName evidence="7">t(6)A37 threonylcarbamoyladenosine biosynthesis protein TsaD</fullName>
    </alternativeName>
    <alternativeName>
        <fullName evidence="7">tRNA threonylcarbamoyladenosine biosynthesis protein TsaD</fullName>
    </alternativeName>
</protein>
<dbReference type="NCBIfam" id="TIGR03723">
    <property type="entry name" value="T6A_TsaD_YgjD"/>
    <property type="match status" value="1"/>
</dbReference>
<dbReference type="HAMAP" id="MF_01445">
    <property type="entry name" value="TsaD"/>
    <property type="match status" value="1"/>
</dbReference>
<evidence type="ECO:0000259" key="8">
    <source>
        <dbReference type="Pfam" id="PF00814"/>
    </source>
</evidence>
<evidence type="ECO:0000256" key="6">
    <source>
        <dbReference type="ARBA" id="ARBA00048117"/>
    </source>
</evidence>
<keyword evidence="3 7" id="KW-0479">Metal-binding</keyword>
<feature type="binding site" evidence="7">
    <location>
        <position position="135"/>
    </location>
    <ligand>
        <name>Fe cation</name>
        <dbReference type="ChEBI" id="CHEBI:24875"/>
    </ligand>
</feature>
<dbReference type="Gene3D" id="3.30.420.40">
    <property type="match status" value="2"/>
</dbReference>
<gene>
    <name evidence="7 9" type="primary">tsaD</name>
    <name evidence="9" type="ORF">AOPFMNJM_0266</name>
</gene>
<dbReference type="NCBIfam" id="TIGR00329">
    <property type="entry name" value="gcp_kae1"/>
    <property type="match status" value="1"/>
</dbReference>
<feature type="binding site" evidence="7">
    <location>
        <position position="325"/>
    </location>
    <ligand>
        <name>Fe cation</name>
        <dbReference type="ChEBI" id="CHEBI:24875"/>
    </ligand>
</feature>
<evidence type="ECO:0000313" key="9">
    <source>
        <dbReference type="EMBL" id="GJE04973.1"/>
    </source>
</evidence>
<evidence type="ECO:0000256" key="5">
    <source>
        <dbReference type="ARBA" id="ARBA00023315"/>
    </source>
</evidence>
<dbReference type="InterPro" id="IPR022450">
    <property type="entry name" value="TsaD"/>
</dbReference>
<keyword evidence="7" id="KW-0963">Cytoplasm</keyword>
<evidence type="ECO:0000256" key="3">
    <source>
        <dbReference type="ARBA" id="ARBA00022723"/>
    </source>
</evidence>
<reference evidence="9" key="2">
    <citation type="submission" date="2021-08" db="EMBL/GenBank/DDBJ databases">
        <authorList>
            <person name="Tani A."/>
            <person name="Ola A."/>
            <person name="Ogura Y."/>
            <person name="Katsura K."/>
            <person name="Hayashi T."/>
        </authorList>
    </citation>
    <scope>NUCLEOTIDE SEQUENCE</scope>
    <source>
        <strain evidence="9">LMG 23639</strain>
    </source>
</reference>
<dbReference type="PANTHER" id="PTHR11735:SF6">
    <property type="entry name" value="TRNA N6-ADENOSINE THREONYLCARBAMOYLTRANSFERASE, MITOCHONDRIAL"/>
    <property type="match status" value="1"/>
</dbReference>
<dbReference type="EC" id="2.3.1.234" evidence="7"/>
<feature type="binding site" evidence="7">
    <location>
        <begin position="153"/>
        <end position="157"/>
    </location>
    <ligand>
        <name>substrate</name>
    </ligand>
</feature>
<evidence type="ECO:0000256" key="2">
    <source>
        <dbReference type="ARBA" id="ARBA00022694"/>
    </source>
</evidence>